<name>A0A1B7WYV7_APHFL</name>
<sequence>MEPLTTGAIAVATLLATKALEKIGENIGDTLTHKTQQFSELLKQRLPGTLAAIEQAPEQPLNYGEAVLEIETAAKTDPNISQVIQELTQLAETNPPKNLAEILKEIQAAFANSQQPQGTIFNQNFQKAMNVAQNQTIDQSGSTINF</sequence>
<gene>
    <name evidence="1" type="ORF">AN484_18630</name>
</gene>
<dbReference type="AlphaFoldDB" id="A0A1B7WYV7"/>
<proteinExistence type="predicted"/>
<evidence type="ECO:0000313" key="1">
    <source>
        <dbReference type="EMBL" id="OBQ42297.1"/>
    </source>
</evidence>
<dbReference type="Proteomes" id="UP000092093">
    <property type="component" value="Unassembled WGS sequence"/>
</dbReference>
<reference evidence="1 2" key="1">
    <citation type="submission" date="2015-09" db="EMBL/GenBank/DDBJ databases">
        <title>Aphanizomenon flos-aquae WA102.</title>
        <authorList>
            <person name="Driscoll C."/>
        </authorList>
    </citation>
    <scope>NUCLEOTIDE SEQUENCE [LARGE SCALE GENOMIC DNA]</scope>
    <source>
        <strain evidence="1">WA102</strain>
    </source>
</reference>
<dbReference type="EMBL" id="LJOW01000113">
    <property type="protein sequence ID" value="OBQ42297.1"/>
    <property type="molecule type" value="Genomic_DNA"/>
</dbReference>
<dbReference type="PATRIC" id="fig|1710896.3.peg.4082"/>
<evidence type="ECO:0000313" key="2">
    <source>
        <dbReference type="Proteomes" id="UP000092093"/>
    </source>
</evidence>
<comment type="caution">
    <text evidence="1">The sequence shown here is derived from an EMBL/GenBank/DDBJ whole genome shotgun (WGS) entry which is preliminary data.</text>
</comment>
<protein>
    <submittedName>
        <fullName evidence="1">Uncharacterized protein</fullName>
    </submittedName>
</protein>
<accession>A0A1B7WYV7</accession>
<organism evidence="1 2">
    <name type="scientific">Aphanizomenon flos-aquae WA102</name>
    <dbReference type="NCBI Taxonomy" id="1710896"/>
    <lineage>
        <taxon>Bacteria</taxon>
        <taxon>Bacillati</taxon>
        <taxon>Cyanobacteriota</taxon>
        <taxon>Cyanophyceae</taxon>
        <taxon>Nostocales</taxon>
        <taxon>Aphanizomenonaceae</taxon>
        <taxon>Aphanizomenon</taxon>
    </lineage>
</organism>